<feature type="region of interest" description="Disordered" evidence="3">
    <location>
        <begin position="15"/>
        <end position="44"/>
    </location>
</feature>
<gene>
    <name evidence="5" type="ORF">SORBI_3005G164966</name>
</gene>
<dbReference type="InParanoid" id="A0A1Z5RIY8"/>
<evidence type="ECO:0000313" key="5">
    <source>
        <dbReference type="EMBL" id="OQU83722.1"/>
    </source>
</evidence>
<accession>A0A1Z5RIY8</accession>
<dbReference type="PANTHER" id="PTHR11461:SF313">
    <property type="entry name" value="SERPIN-Z5-RELATED"/>
    <property type="match status" value="1"/>
</dbReference>
<protein>
    <recommendedName>
        <fullName evidence="4">Serpin domain-containing protein</fullName>
    </recommendedName>
</protein>
<dbReference type="SUPFAM" id="SSF56574">
    <property type="entry name" value="Serpins"/>
    <property type="match status" value="1"/>
</dbReference>
<dbReference type="Gene3D" id="3.30.497.10">
    <property type="entry name" value="Antithrombin, subunit I, domain 2"/>
    <property type="match status" value="2"/>
</dbReference>
<evidence type="ECO:0000256" key="2">
    <source>
        <dbReference type="RuleBase" id="RU000411"/>
    </source>
</evidence>
<feature type="non-terminal residue" evidence="5">
    <location>
        <position position="350"/>
    </location>
</feature>
<feature type="compositionally biased region" description="Polar residues" evidence="3">
    <location>
        <begin position="205"/>
        <end position="215"/>
    </location>
</feature>
<dbReference type="InterPro" id="IPR000215">
    <property type="entry name" value="Serpin_fam"/>
</dbReference>
<feature type="region of interest" description="Disordered" evidence="3">
    <location>
        <begin position="191"/>
        <end position="215"/>
    </location>
</feature>
<proteinExistence type="inferred from homology"/>
<dbReference type="InterPro" id="IPR023796">
    <property type="entry name" value="Serpin_dom"/>
</dbReference>
<dbReference type="SMART" id="SM00093">
    <property type="entry name" value="SERPIN"/>
    <property type="match status" value="1"/>
</dbReference>
<dbReference type="GO" id="GO:0004867">
    <property type="term" value="F:serine-type endopeptidase inhibitor activity"/>
    <property type="evidence" value="ECO:0007669"/>
    <property type="project" value="InterPro"/>
</dbReference>
<reference evidence="6" key="2">
    <citation type="journal article" date="2018" name="Plant J.">
        <title>The Sorghum bicolor reference genome: improved assembly, gene annotations, a transcriptome atlas, and signatures of genome organization.</title>
        <authorList>
            <person name="McCormick R.F."/>
            <person name="Truong S.K."/>
            <person name="Sreedasyam A."/>
            <person name="Jenkins J."/>
            <person name="Shu S."/>
            <person name="Sims D."/>
            <person name="Kennedy M."/>
            <person name="Amirebrahimi M."/>
            <person name="Weers B.D."/>
            <person name="McKinley B."/>
            <person name="Mattison A."/>
            <person name="Morishige D.T."/>
            <person name="Grimwood J."/>
            <person name="Schmutz J."/>
            <person name="Mullet J.E."/>
        </authorList>
    </citation>
    <scope>NUCLEOTIDE SEQUENCE [LARGE SCALE GENOMIC DNA]</scope>
    <source>
        <strain evidence="6">cv. BTx623</strain>
    </source>
</reference>
<evidence type="ECO:0000256" key="3">
    <source>
        <dbReference type="SAM" id="MobiDB-lite"/>
    </source>
</evidence>
<evidence type="ECO:0000259" key="4">
    <source>
        <dbReference type="SMART" id="SM00093"/>
    </source>
</evidence>
<reference evidence="5 6" key="1">
    <citation type="journal article" date="2009" name="Nature">
        <title>The Sorghum bicolor genome and the diversification of grasses.</title>
        <authorList>
            <person name="Paterson A.H."/>
            <person name="Bowers J.E."/>
            <person name="Bruggmann R."/>
            <person name="Dubchak I."/>
            <person name="Grimwood J."/>
            <person name="Gundlach H."/>
            <person name="Haberer G."/>
            <person name="Hellsten U."/>
            <person name="Mitros T."/>
            <person name="Poliakov A."/>
            <person name="Schmutz J."/>
            <person name="Spannagl M."/>
            <person name="Tang H."/>
            <person name="Wang X."/>
            <person name="Wicker T."/>
            <person name="Bharti A.K."/>
            <person name="Chapman J."/>
            <person name="Feltus F.A."/>
            <person name="Gowik U."/>
            <person name="Grigoriev I.V."/>
            <person name="Lyons E."/>
            <person name="Maher C.A."/>
            <person name="Martis M."/>
            <person name="Narechania A."/>
            <person name="Otillar R.P."/>
            <person name="Penning B.W."/>
            <person name="Salamov A.A."/>
            <person name="Wang Y."/>
            <person name="Zhang L."/>
            <person name="Carpita N.C."/>
            <person name="Freeling M."/>
            <person name="Gingle A.R."/>
            <person name="Hash C.T."/>
            <person name="Keller B."/>
            <person name="Klein P."/>
            <person name="Kresovich S."/>
            <person name="McCann M.C."/>
            <person name="Ming R."/>
            <person name="Peterson D.G."/>
            <person name="Mehboob-ur-Rahman"/>
            <person name="Ware D."/>
            <person name="Westhoff P."/>
            <person name="Mayer K.F."/>
            <person name="Messing J."/>
            <person name="Rokhsar D.S."/>
        </authorList>
    </citation>
    <scope>NUCLEOTIDE SEQUENCE [LARGE SCALE GENOMIC DNA]</scope>
    <source>
        <strain evidence="6">cv. BTx623</strain>
    </source>
</reference>
<dbReference type="EMBL" id="CM000764">
    <property type="protein sequence ID" value="OQU83722.1"/>
    <property type="molecule type" value="Genomic_DNA"/>
</dbReference>
<dbReference type="Pfam" id="PF00079">
    <property type="entry name" value="Serpin"/>
    <property type="match status" value="2"/>
</dbReference>
<comment type="similarity">
    <text evidence="1 2">Belongs to the serpin family.</text>
</comment>
<dbReference type="Gene3D" id="2.30.39.10">
    <property type="entry name" value="Alpha-1-antitrypsin, domain 1"/>
    <property type="match status" value="1"/>
</dbReference>
<feature type="compositionally biased region" description="Low complexity" evidence="3">
    <location>
        <begin position="34"/>
        <end position="44"/>
    </location>
</feature>
<keyword evidence="6" id="KW-1185">Reference proteome</keyword>
<name>A0A1Z5RIY8_SORBI</name>
<dbReference type="AlphaFoldDB" id="A0A1Z5RIY8"/>
<feature type="compositionally biased region" description="Basic and acidic residues" evidence="3">
    <location>
        <begin position="15"/>
        <end position="27"/>
    </location>
</feature>
<dbReference type="OMA" id="SLQPRHI"/>
<feature type="domain" description="Serpin" evidence="4">
    <location>
        <begin position="34"/>
        <end position="345"/>
    </location>
</feature>
<sequence>WPSDLERQIKQVLRCPRERARGRETHTRAPPRPAAANNNNHNRNVAFSPVSLHAALALTAAGARGASATQAQLLAFLGAPSAEGLADFGRRVADRSDAGGPRVLFGGGVWPEATVRMINEWVKKATHNLIDSMISTDDIKPATDLVLANAVYFKGDWMEPFQLQFTSPGTMDVACMDGFKVLKLPYKPSAAPPAHGQLKRRRGQVATNSKDTPSMEVNESTRYSMFVFLPDACGGMATMVDVVTASPAFMYSIFGRDGVLDCGPEAAQVQDNIQLGEPQGEFCQLGLTLPFSLEAADLRGMCNGDEGEVKSRRGTSVFTADHPFTFFIMEERSGVIVFVGHVLDPTNLAV</sequence>
<dbReference type="InterPro" id="IPR036186">
    <property type="entry name" value="Serpin_sf"/>
</dbReference>
<evidence type="ECO:0000256" key="1">
    <source>
        <dbReference type="ARBA" id="ARBA00009500"/>
    </source>
</evidence>
<evidence type="ECO:0000313" key="6">
    <source>
        <dbReference type="Proteomes" id="UP000000768"/>
    </source>
</evidence>
<dbReference type="GO" id="GO:0005615">
    <property type="term" value="C:extracellular space"/>
    <property type="evidence" value="ECO:0000318"/>
    <property type="project" value="GO_Central"/>
</dbReference>
<dbReference type="InterPro" id="IPR042185">
    <property type="entry name" value="Serpin_sf_2"/>
</dbReference>
<dbReference type="PANTHER" id="PTHR11461">
    <property type="entry name" value="SERINE PROTEASE INHIBITOR, SERPIN"/>
    <property type="match status" value="1"/>
</dbReference>
<dbReference type="STRING" id="4558.A0A1Z5RIY8"/>
<organism evidence="5 6">
    <name type="scientific">Sorghum bicolor</name>
    <name type="common">Sorghum</name>
    <name type="synonym">Sorghum vulgare</name>
    <dbReference type="NCBI Taxonomy" id="4558"/>
    <lineage>
        <taxon>Eukaryota</taxon>
        <taxon>Viridiplantae</taxon>
        <taxon>Streptophyta</taxon>
        <taxon>Embryophyta</taxon>
        <taxon>Tracheophyta</taxon>
        <taxon>Spermatophyta</taxon>
        <taxon>Magnoliopsida</taxon>
        <taxon>Liliopsida</taxon>
        <taxon>Poales</taxon>
        <taxon>Poaceae</taxon>
        <taxon>PACMAD clade</taxon>
        <taxon>Panicoideae</taxon>
        <taxon>Andropogonodae</taxon>
        <taxon>Andropogoneae</taxon>
        <taxon>Sorghinae</taxon>
        <taxon>Sorghum</taxon>
    </lineage>
</organism>
<dbReference type="Proteomes" id="UP000000768">
    <property type="component" value="Chromosome 5"/>
</dbReference>
<dbReference type="InterPro" id="IPR042178">
    <property type="entry name" value="Serpin_sf_1"/>
</dbReference>
<dbReference type="Gramene" id="OQU83722">
    <property type="protein sequence ID" value="OQU83722"/>
    <property type="gene ID" value="SORBI_3005G164966"/>
</dbReference>